<dbReference type="EMBL" id="CP144696">
    <property type="protein sequence ID" value="WVZ12839.1"/>
    <property type="molecule type" value="Genomic_DNA"/>
</dbReference>
<sequence>MDSHQATLGNEVVLPLLRLHPLAVLLTLGGGDEDAVEEGMVDLGAKEGSSGQSSMESVEVRVPWRYWTTGLRSGRVTEGTLMAKVLWMYCVLEVVVLDVMYWVSRGVSVVRGTIRVSITRNLFEKKYKH</sequence>
<evidence type="ECO:0000313" key="1">
    <source>
        <dbReference type="EMBL" id="WVZ12839.1"/>
    </source>
</evidence>
<name>A0AAQ3NLZ8_VIGMU</name>
<protein>
    <submittedName>
        <fullName evidence="1">Uncharacterized protein</fullName>
    </submittedName>
</protein>
<dbReference type="Proteomes" id="UP001374535">
    <property type="component" value="Chromosome 5"/>
</dbReference>
<accession>A0AAQ3NLZ8</accession>
<organism evidence="1 2">
    <name type="scientific">Vigna mungo</name>
    <name type="common">Black gram</name>
    <name type="synonym">Phaseolus mungo</name>
    <dbReference type="NCBI Taxonomy" id="3915"/>
    <lineage>
        <taxon>Eukaryota</taxon>
        <taxon>Viridiplantae</taxon>
        <taxon>Streptophyta</taxon>
        <taxon>Embryophyta</taxon>
        <taxon>Tracheophyta</taxon>
        <taxon>Spermatophyta</taxon>
        <taxon>Magnoliopsida</taxon>
        <taxon>eudicotyledons</taxon>
        <taxon>Gunneridae</taxon>
        <taxon>Pentapetalae</taxon>
        <taxon>rosids</taxon>
        <taxon>fabids</taxon>
        <taxon>Fabales</taxon>
        <taxon>Fabaceae</taxon>
        <taxon>Papilionoideae</taxon>
        <taxon>50 kb inversion clade</taxon>
        <taxon>NPAAA clade</taxon>
        <taxon>indigoferoid/millettioid clade</taxon>
        <taxon>Phaseoleae</taxon>
        <taxon>Vigna</taxon>
    </lineage>
</organism>
<keyword evidence="2" id="KW-1185">Reference proteome</keyword>
<reference evidence="1 2" key="1">
    <citation type="journal article" date="2023" name="Life. Sci Alliance">
        <title>Evolutionary insights into 3D genome organization and epigenetic landscape of Vigna mungo.</title>
        <authorList>
            <person name="Junaid A."/>
            <person name="Singh B."/>
            <person name="Bhatia S."/>
        </authorList>
    </citation>
    <scope>NUCLEOTIDE SEQUENCE [LARGE SCALE GENOMIC DNA]</scope>
    <source>
        <strain evidence="1">Urdbean</strain>
    </source>
</reference>
<evidence type="ECO:0000313" key="2">
    <source>
        <dbReference type="Proteomes" id="UP001374535"/>
    </source>
</evidence>
<gene>
    <name evidence="1" type="ORF">V8G54_017369</name>
</gene>
<dbReference type="AlphaFoldDB" id="A0AAQ3NLZ8"/>
<proteinExistence type="predicted"/>